<feature type="region of interest" description="Disordered" evidence="1">
    <location>
        <begin position="129"/>
        <end position="219"/>
    </location>
</feature>
<keyword evidence="2" id="KW-1185">Reference proteome</keyword>
<feature type="compositionally biased region" description="Low complexity" evidence="1">
    <location>
        <begin position="341"/>
        <end position="355"/>
    </location>
</feature>
<organism evidence="2 3">
    <name type="scientific">Mesocricetus auratus</name>
    <name type="common">Golden hamster</name>
    <dbReference type="NCBI Taxonomy" id="10036"/>
    <lineage>
        <taxon>Eukaryota</taxon>
        <taxon>Metazoa</taxon>
        <taxon>Chordata</taxon>
        <taxon>Craniata</taxon>
        <taxon>Vertebrata</taxon>
        <taxon>Euteleostomi</taxon>
        <taxon>Mammalia</taxon>
        <taxon>Eutheria</taxon>
        <taxon>Euarchontoglires</taxon>
        <taxon>Glires</taxon>
        <taxon>Rodentia</taxon>
        <taxon>Myomorpha</taxon>
        <taxon>Muroidea</taxon>
        <taxon>Cricetidae</taxon>
        <taxon>Cricetinae</taxon>
        <taxon>Mesocricetus</taxon>
    </lineage>
</organism>
<accession>A0ABM2W821</accession>
<proteinExistence type="predicted"/>
<protein>
    <submittedName>
        <fullName evidence="3">Collagen alpha-1(I) chain-like</fullName>
    </submittedName>
</protein>
<evidence type="ECO:0000313" key="3">
    <source>
        <dbReference type="RefSeq" id="XP_040584303.1"/>
    </source>
</evidence>
<feature type="compositionally biased region" description="Basic residues" evidence="1">
    <location>
        <begin position="356"/>
        <end position="366"/>
    </location>
</feature>
<evidence type="ECO:0000256" key="1">
    <source>
        <dbReference type="SAM" id="MobiDB-lite"/>
    </source>
</evidence>
<feature type="compositionally biased region" description="Low complexity" evidence="1">
    <location>
        <begin position="305"/>
        <end position="332"/>
    </location>
</feature>
<name>A0ABM2W821_MESAU</name>
<reference evidence="3" key="1">
    <citation type="submission" date="2025-08" db="UniProtKB">
        <authorList>
            <consortium name="RefSeq"/>
        </authorList>
    </citation>
    <scope>IDENTIFICATION</scope>
    <source>
        <tissue evidence="3">Liver</tissue>
    </source>
</reference>
<gene>
    <name evidence="3" type="primary">LOC121132892</name>
</gene>
<dbReference type="Proteomes" id="UP000886700">
    <property type="component" value="Unplaced"/>
</dbReference>
<dbReference type="GeneID" id="121132892"/>
<feature type="compositionally biased region" description="Low complexity" evidence="1">
    <location>
        <begin position="179"/>
        <end position="198"/>
    </location>
</feature>
<dbReference type="RefSeq" id="XP_040584303.1">
    <property type="nucleotide sequence ID" value="XM_040728369.1"/>
</dbReference>
<sequence>MRTLVWNARSSQSTEAESIFAVAWRAPEDAGELSLGRQGAGGSCRPSVSVSRCPPRGHQPLTDFHSPVVQARGGGVQGVEAAVQLGGAVTQRGCLALELPEDVAGAARQVGQLGKQADQSVRADLLQRAEERRARSPSHRRLLGPAQPRGLHAPLVEGHGWARGAPGDRQSRRSRRAPRAMGSGLHPTQRRVPGQQARGRGRQGRRLGDSSETPGGCRAATCLLRGSRAARRRKFPEQFPGGRGGSRWKFAGRKAPPLLPSLRIGEGGGSGGSAADTGAREGGGRKGRGRRKAGREPPAAPAPAAPRAQAGGHPAPQRTLLGRSRSPRAPRTPSTPPAEPPGAGAQSPPAPQARVGRNRAPRRRRRRDSEASPDLAPHLRCRGGGCVPVPASWGTPPGGLSGSPWSLPCKAAKTSGTLW</sequence>
<feature type="region of interest" description="Disordered" evidence="1">
    <location>
        <begin position="397"/>
        <end position="419"/>
    </location>
</feature>
<evidence type="ECO:0000313" key="2">
    <source>
        <dbReference type="Proteomes" id="UP000886700"/>
    </source>
</evidence>
<feature type="region of interest" description="Disordered" evidence="1">
    <location>
        <begin position="233"/>
        <end position="383"/>
    </location>
</feature>
<feature type="region of interest" description="Disordered" evidence="1">
    <location>
        <begin position="33"/>
        <end position="63"/>
    </location>
</feature>